<organism evidence="1 2">
    <name type="scientific">Reyranella soli</name>
    <dbReference type="NCBI Taxonomy" id="1230389"/>
    <lineage>
        <taxon>Bacteria</taxon>
        <taxon>Pseudomonadati</taxon>
        <taxon>Pseudomonadota</taxon>
        <taxon>Alphaproteobacteria</taxon>
        <taxon>Hyphomicrobiales</taxon>
        <taxon>Reyranellaceae</taxon>
        <taxon>Reyranella</taxon>
    </lineage>
</organism>
<reference evidence="1 2" key="1">
    <citation type="submission" date="2019-07" db="EMBL/GenBank/DDBJ databases">
        <title>Whole genome shotgun sequence of Reyranella soli NBRC 108950.</title>
        <authorList>
            <person name="Hosoyama A."/>
            <person name="Uohara A."/>
            <person name="Ohji S."/>
            <person name="Ichikawa N."/>
        </authorList>
    </citation>
    <scope>NUCLEOTIDE SEQUENCE [LARGE SCALE GENOMIC DNA]</scope>
    <source>
        <strain evidence="1 2">NBRC 108950</strain>
    </source>
</reference>
<dbReference type="Proteomes" id="UP000321058">
    <property type="component" value="Unassembled WGS sequence"/>
</dbReference>
<accession>A0A512NJ43</accession>
<evidence type="ECO:0000313" key="1">
    <source>
        <dbReference type="EMBL" id="GEP58969.1"/>
    </source>
</evidence>
<sequence length="239" mass="27388">MTGSAYYKKLDLVDYLDALSPVLPAVLARFTANVKCLAAFAAFASDEATLGQATYFCSQHTSLDARSCRTILKRLARRHDLPRQDPRHEEIADAARAEQAMLSATKFWLTDNRPPEADGLLRMIGETEFLWRTIKYEEGLQYIEYWKIANWDEYSGLLKEGELLARIDAFNRRQDQQEPHDHVAELNEFCGHLLPSLAPELRWLPLAHLGRDIRCGIVEIPTDLRRHFQEIYAARGLSD</sequence>
<protein>
    <submittedName>
        <fullName evidence="1">Uncharacterized protein</fullName>
    </submittedName>
</protein>
<dbReference type="RefSeq" id="WP_147154349.1">
    <property type="nucleotide sequence ID" value="NZ_BKAJ01000115.1"/>
</dbReference>
<evidence type="ECO:0000313" key="2">
    <source>
        <dbReference type="Proteomes" id="UP000321058"/>
    </source>
</evidence>
<proteinExistence type="predicted"/>
<keyword evidence="2" id="KW-1185">Reference proteome</keyword>
<dbReference type="EMBL" id="BKAJ01000115">
    <property type="protein sequence ID" value="GEP58969.1"/>
    <property type="molecule type" value="Genomic_DNA"/>
</dbReference>
<comment type="caution">
    <text evidence="1">The sequence shown here is derived from an EMBL/GenBank/DDBJ whole genome shotgun (WGS) entry which is preliminary data.</text>
</comment>
<dbReference type="AlphaFoldDB" id="A0A512NJ43"/>
<gene>
    <name evidence="1" type="ORF">RSO01_61350</name>
</gene>
<name>A0A512NJ43_9HYPH</name>